<evidence type="ECO:0000313" key="2">
    <source>
        <dbReference type="Proteomes" id="UP000186230"/>
    </source>
</evidence>
<keyword evidence="2" id="KW-1185">Reference proteome</keyword>
<dbReference type="Proteomes" id="UP000186230">
    <property type="component" value="Chromosome"/>
</dbReference>
<sequence length="96" mass="11119">MEYQIAEQNGEYFFNGNYYLSKGVTSNIPNKEIAEILNFTRKLVKQHNGIDYLQTFYSIDQDCKLFFIDNLNTEMIESGGFSVSDNYATLILSSEY</sequence>
<reference evidence="1 2" key="1">
    <citation type="submission" date="2016-07" db="EMBL/GenBank/DDBJ databases">
        <title>Multi-omics approach to identify versatile polysaccharide utilization systems of a marine flavobacterium Gramella flava.</title>
        <authorList>
            <person name="Tang K."/>
        </authorList>
    </citation>
    <scope>NUCLEOTIDE SEQUENCE [LARGE SCALE GENOMIC DNA]</scope>
    <source>
        <strain evidence="1 2">JLT2011</strain>
    </source>
</reference>
<dbReference type="EMBL" id="CP016359">
    <property type="protein sequence ID" value="APU67749.1"/>
    <property type="molecule type" value="Genomic_DNA"/>
</dbReference>
<dbReference type="AlphaFoldDB" id="A0A1L7I2B3"/>
<proteinExistence type="predicted"/>
<gene>
    <name evidence="1" type="ORF">GRFL_1025</name>
</gene>
<organism evidence="1 2">
    <name type="scientific">Christiangramia flava JLT2011</name>
    <dbReference type="NCBI Taxonomy" id="1229726"/>
    <lineage>
        <taxon>Bacteria</taxon>
        <taxon>Pseudomonadati</taxon>
        <taxon>Bacteroidota</taxon>
        <taxon>Flavobacteriia</taxon>
        <taxon>Flavobacteriales</taxon>
        <taxon>Flavobacteriaceae</taxon>
        <taxon>Christiangramia</taxon>
    </lineage>
</organism>
<accession>A0A1L7I2B3</accession>
<name>A0A1L7I2B3_9FLAO</name>
<evidence type="ECO:0000313" key="1">
    <source>
        <dbReference type="EMBL" id="APU67749.1"/>
    </source>
</evidence>
<protein>
    <submittedName>
        <fullName evidence="1">Uncharacterized protein</fullName>
    </submittedName>
</protein>
<dbReference type="KEGG" id="gfl:GRFL_1025"/>